<gene>
    <name evidence="2" type="ORF">AU210_012785</name>
</gene>
<evidence type="ECO:0000256" key="1">
    <source>
        <dbReference type="SAM" id="MobiDB-lite"/>
    </source>
</evidence>
<reference evidence="2 3" key="2">
    <citation type="journal article" date="2017" name="Sci. Rep.">
        <title>A mobile pathogenicity chromosome in Fusarium oxysporum for infection of multiple cucurbit species.</title>
        <authorList>
            <person name="van Dam P."/>
            <person name="Fokkens L."/>
            <person name="Ayukawa Y."/>
            <person name="van der Gragt M."/>
            <person name="Ter Horst A."/>
            <person name="Brankovics B."/>
            <person name="Houterman P.M."/>
            <person name="Arie T."/>
            <person name="Rep M."/>
        </authorList>
    </citation>
    <scope>NUCLEOTIDE SEQUENCE [LARGE SCALE GENOMIC DNA]</scope>
    <source>
        <strain evidence="2 3">Forc016</strain>
    </source>
</reference>
<comment type="caution">
    <text evidence="2">The sequence shown here is derived from an EMBL/GenBank/DDBJ whole genome shotgun (WGS) entry which is preliminary data.</text>
</comment>
<feature type="region of interest" description="Disordered" evidence="1">
    <location>
        <begin position="1"/>
        <end position="65"/>
    </location>
</feature>
<accession>A0A2H3G6V7</accession>
<feature type="compositionally biased region" description="Basic residues" evidence="1">
    <location>
        <begin position="21"/>
        <end position="31"/>
    </location>
</feature>
<dbReference type="Proteomes" id="UP000219602">
    <property type="component" value="Chromosome 11"/>
</dbReference>
<feature type="compositionally biased region" description="Polar residues" evidence="1">
    <location>
        <begin position="1"/>
        <end position="10"/>
    </location>
</feature>
<proteinExistence type="predicted"/>
<protein>
    <submittedName>
        <fullName evidence="2">Uncharacterized protein</fullName>
    </submittedName>
</protein>
<reference evidence="2 3" key="1">
    <citation type="journal article" date="2016" name="Environ. Microbiol.">
        <title>Effector profiles distinguish formae speciales of Fusarium oxysporum.</title>
        <authorList>
            <person name="van Dam P."/>
            <person name="Fokkens L."/>
            <person name="Schmidt S.M."/>
            <person name="Linmans J.H."/>
            <person name="Kistler H.C."/>
            <person name="Ma L.J."/>
            <person name="Rep M."/>
        </authorList>
    </citation>
    <scope>NUCLEOTIDE SEQUENCE [LARGE SCALE GENOMIC DNA]</scope>
    <source>
        <strain evidence="2 3">Forc016</strain>
    </source>
</reference>
<sequence>MENFSGQGVSVNPAVNPFSKGKVKPHFKSRAKGPSSYEPTKHKRHATGVSKLRDPPPCMGKQGHCLDQNKKAQLLHARQEIDRRLYSGRCRQSAAFRLKKE</sequence>
<dbReference type="AlphaFoldDB" id="A0A2H3G6V7"/>
<evidence type="ECO:0000313" key="2">
    <source>
        <dbReference type="EMBL" id="PCD26355.1"/>
    </source>
</evidence>
<organism evidence="2 3">
    <name type="scientific">Fusarium oxysporum f. sp. radicis-cucumerinum</name>
    <dbReference type="NCBI Taxonomy" id="327505"/>
    <lineage>
        <taxon>Eukaryota</taxon>
        <taxon>Fungi</taxon>
        <taxon>Dikarya</taxon>
        <taxon>Ascomycota</taxon>
        <taxon>Pezizomycotina</taxon>
        <taxon>Sordariomycetes</taxon>
        <taxon>Hypocreomycetidae</taxon>
        <taxon>Hypocreales</taxon>
        <taxon>Nectriaceae</taxon>
        <taxon>Fusarium</taxon>
        <taxon>Fusarium oxysporum species complex</taxon>
    </lineage>
</organism>
<dbReference type="EMBL" id="MABQ02000009">
    <property type="protein sequence ID" value="PCD26355.1"/>
    <property type="molecule type" value="Genomic_DNA"/>
</dbReference>
<name>A0A2H3G6V7_FUSOX</name>
<evidence type="ECO:0000313" key="3">
    <source>
        <dbReference type="Proteomes" id="UP000219602"/>
    </source>
</evidence>